<name>F1YZI0_9STRE</name>
<dbReference type="GeneID" id="61421323"/>
<gene>
    <name evidence="1" type="ORF">SPB_1710</name>
</gene>
<reference evidence="1 2" key="1">
    <citation type="submission" date="2011-02" db="EMBL/GenBank/DDBJ databases">
        <authorList>
            <person name="Stanhope M.J."/>
            <person name="Durkin A.S."/>
            <person name="Hostetler J."/>
            <person name="Kim M."/>
            <person name="Radune D."/>
            <person name="Singh I."/>
            <person name="Town C.D."/>
        </authorList>
    </citation>
    <scope>NUCLEOTIDE SEQUENCE [LARGE SCALE GENOMIC DNA]</scope>
    <source>
        <strain evidence="1 2">NCFD 2020</strain>
    </source>
</reference>
<evidence type="ECO:0000313" key="1">
    <source>
        <dbReference type="EMBL" id="EGE53054.1"/>
    </source>
</evidence>
<dbReference type="EMBL" id="AEUT02000001">
    <property type="protein sequence ID" value="EGE53054.1"/>
    <property type="molecule type" value="Genomic_DNA"/>
</dbReference>
<accession>F1YZI0</accession>
<protein>
    <submittedName>
        <fullName evidence="1">Uncharacterized protein</fullName>
    </submittedName>
</protein>
<dbReference type="Proteomes" id="UP000003732">
    <property type="component" value="Unassembled WGS sequence"/>
</dbReference>
<proteinExistence type="predicted"/>
<evidence type="ECO:0000313" key="2">
    <source>
        <dbReference type="Proteomes" id="UP000003732"/>
    </source>
</evidence>
<dbReference type="HOGENOM" id="CLU_2208602_0_0_9"/>
<organism evidence="1 2">
    <name type="scientific">Streptococcus parauberis NCFD 2020</name>
    <dbReference type="NCBI Taxonomy" id="873447"/>
    <lineage>
        <taxon>Bacteria</taxon>
        <taxon>Bacillati</taxon>
        <taxon>Bacillota</taxon>
        <taxon>Bacilli</taxon>
        <taxon>Lactobacillales</taxon>
        <taxon>Streptococcaceae</taxon>
        <taxon>Streptococcus</taxon>
    </lineage>
</organism>
<sequence>MFGIIASIVFLIVLIFGIFKIVSSIRDVSRPENATFARGNYHIQLKNLEEPINLFDNEKLTQHIKEILPSDDPNFYTVEADLNESALKELIMTEFGLSKEQVVVSRG</sequence>
<dbReference type="RefSeq" id="WP_003102389.1">
    <property type="nucleotide sequence ID" value="NZ_AEUT02000001.1"/>
</dbReference>
<dbReference type="AlphaFoldDB" id="F1YZI0"/>
<comment type="caution">
    <text evidence="1">The sequence shown here is derived from an EMBL/GenBank/DDBJ whole genome shotgun (WGS) entry which is preliminary data.</text>
</comment>